<feature type="transmembrane region" description="Helical" evidence="1">
    <location>
        <begin position="79"/>
        <end position="99"/>
    </location>
</feature>
<evidence type="ECO:0000256" key="1">
    <source>
        <dbReference type="SAM" id="Phobius"/>
    </source>
</evidence>
<feature type="transmembrane region" description="Helical" evidence="1">
    <location>
        <begin position="275"/>
        <end position="293"/>
    </location>
</feature>
<protein>
    <recommendedName>
        <fullName evidence="4">Glycosyltransferase RgtA/B/C/D-like domain-containing protein</fullName>
    </recommendedName>
</protein>
<evidence type="ECO:0008006" key="4">
    <source>
        <dbReference type="Google" id="ProtNLM"/>
    </source>
</evidence>
<comment type="caution">
    <text evidence="2">The sequence shown here is derived from an EMBL/GenBank/DDBJ whole genome shotgun (WGS) entry which is preliminary data.</text>
</comment>
<evidence type="ECO:0000313" key="2">
    <source>
        <dbReference type="EMBL" id="MBR0558617.1"/>
    </source>
</evidence>
<organism evidence="2 3">
    <name type="scientific">Neokomagataea anthophila</name>
    <dbReference type="NCBI Taxonomy" id="2826925"/>
    <lineage>
        <taxon>Bacteria</taxon>
        <taxon>Pseudomonadati</taxon>
        <taxon>Pseudomonadota</taxon>
        <taxon>Alphaproteobacteria</taxon>
        <taxon>Acetobacterales</taxon>
        <taxon>Acetobacteraceae</taxon>
        <taxon>Neokomagataea</taxon>
    </lineage>
</organism>
<feature type="transmembrane region" description="Helical" evidence="1">
    <location>
        <begin position="206"/>
        <end position="224"/>
    </location>
</feature>
<gene>
    <name evidence="2" type="ORF">KB213_00880</name>
</gene>
<sequence>MLAARLTLGLCLILAGTVITLHASALPYALWQGDEYDYFYNQAHTGRSFFWHRLLFWSPRPLSEVIIALYGLCVARIHAPLIGPMLSTIWTLCATLAFLPTLLCRTIPQSTRLFLVALSSILVFLGHPIADLMFWPMATAAHLPVLATAFCLTLNTLTHTERPWLTALCLSVAAVSSEAGFFLSGAYLCFTALFALIRSHQKRKSLQILCVPTALCLFVLWRLFAGRIGLPHPHNTPTQGAILQSIRSSLIPFVQNLAILDPMDISTGERGSGTALHGIILKILIAFSCFTALRATNIRPSLHSLTILSLSFLACNALIIASAYYEFGFLCCQRHETLRLDVSLLLAMLAGGYAARTLPPLHRTQHTLQLIAYACLIIFTLDTARWRYADMALFLRSRPLEAQARAATWQSGLSASPIMTMSQGTNSPLFYYWPWEPGHYLAGGTGWDVQSMMKFFNKTQLIVLPPRPVSIPTRTH</sequence>
<feature type="transmembrane region" description="Helical" evidence="1">
    <location>
        <begin position="164"/>
        <end position="194"/>
    </location>
</feature>
<feature type="transmembrane region" description="Helical" evidence="1">
    <location>
        <begin position="305"/>
        <end position="325"/>
    </location>
</feature>
<dbReference type="EMBL" id="JAGRQH010000001">
    <property type="protein sequence ID" value="MBR0558617.1"/>
    <property type="molecule type" value="Genomic_DNA"/>
</dbReference>
<keyword evidence="1" id="KW-0472">Membrane</keyword>
<dbReference type="Proteomes" id="UP000677812">
    <property type="component" value="Unassembled WGS sequence"/>
</dbReference>
<dbReference type="RefSeq" id="WP_211680007.1">
    <property type="nucleotide sequence ID" value="NZ_JAGRQH010000001.1"/>
</dbReference>
<feature type="transmembrane region" description="Helical" evidence="1">
    <location>
        <begin position="111"/>
        <end position="130"/>
    </location>
</feature>
<name>A0ABS5E3Z5_9PROT</name>
<keyword evidence="1" id="KW-1133">Transmembrane helix</keyword>
<evidence type="ECO:0000313" key="3">
    <source>
        <dbReference type="Proteomes" id="UP000677812"/>
    </source>
</evidence>
<accession>A0ABS5E3Z5</accession>
<keyword evidence="1" id="KW-0812">Transmembrane</keyword>
<reference evidence="2 3" key="1">
    <citation type="submission" date="2021-04" db="EMBL/GenBank/DDBJ databases">
        <title>The complete genome sequence of Neokomagataea sp. TBRC 2177.</title>
        <authorList>
            <person name="Charoenyingcharoen P."/>
            <person name="Yukphan P."/>
        </authorList>
    </citation>
    <scope>NUCLEOTIDE SEQUENCE [LARGE SCALE GENOMIC DNA]</scope>
    <source>
        <strain evidence="2 3">TBRC 2177</strain>
    </source>
</reference>
<proteinExistence type="predicted"/>
<keyword evidence="3" id="KW-1185">Reference proteome</keyword>